<dbReference type="EMBL" id="JARJBC010000017">
    <property type="protein sequence ID" value="MDF3292373.1"/>
    <property type="molecule type" value="Genomic_DNA"/>
</dbReference>
<gene>
    <name evidence="1" type="ORF">P3G67_24685</name>
</gene>
<sequence length="188" mass="21359">MELRPQDWELLETVRERMAADEWWTCESGEPDAGCRRLAERGLVELAVPAPGRGEGWAVRLTVHGSDALVYRELRAVPADAEKRWLTKQADPAYRELGLVPSEMDLVRGYVRITEKLQGLLAPLDDAVVEAVWDEERRGWLLQVSEAEAREIGRVLFLEALQGSVRPRNRVAREHEIRYSPVVAGSYE</sequence>
<protein>
    <submittedName>
        <fullName evidence="1">DUF6417 family protein</fullName>
    </submittedName>
</protein>
<dbReference type="Proteomes" id="UP001216579">
    <property type="component" value="Unassembled WGS sequence"/>
</dbReference>
<evidence type="ECO:0000313" key="1">
    <source>
        <dbReference type="EMBL" id="MDF3292373.1"/>
    </source>
</evidence>
<organism evidence="1 2">
    <name type="scientific">Streptomyces silvisoli</name>
    <dbReference type="NCBI Taxonomy" id="3034235"/>
    <lineage>
        <taxon>Bacteria</taxon>
        <taxon>Bacillati</taxon>
        <taxon>Actinomycetota</taxon>
        <taxon>Actinomycetes</taxon>
        <taxon>Kitasatosporales</taxon>
        <taxon>Streptomycetaceae</taxon>
        <taxon>Streptomyces</taxon>
    </lineage>
</organism>
<proteinExistence type="predicted"/>
<accession>A0ABT5ZTN8</accession>
<comment type="caution">
    <text evidence="1">The sequence shown here is derived from an EMBL/GenBank/DDBJ whole genome shotgun (WGS) entry which is preliminary data.</text>
</comment>
<name>A0ABT5ZTN8_9ACTN</name>
<evidence type="ECO:0000313" key="2">
    <source>
        <dbReference type="Proteomes" id="UP001216579"/>
    </source>
</evidence>
<dbReference type="RefSeq" id="WP_276095440.1">
    <property type="nucleotide sequence ID" value="NZ_JARJBC010000017.1"/>
</dbReference>
<reference evidence="1 2" key="1">
    <citation type="submission" date="2023-03" db="EMBL/GenBank/DDBJ databases">
        <title>Draft genome sequence of Streptomyces sp. RB6PN23 isolated from peat swamp forest in Thailand.</title>
        <authorList>
            <person name="Klaysubun C."/>
            <person name="Duangmal K."/>
        </authorList>
    </citation>
    <scope>NUCLEOTIDE SEQUENCE [LARGE SCALE GENOMIC DNA]</scope>
    <source>
        <strain evidence="1 2">RB6PN23</strain>
    </source>
</reference>
<keyword evidence="2" id="KW-1185">Reference proteome</keyword>